<feature type="signal peptide" evidence="1">
    <location>
        <begin position="1"/>
        <end position="20"/>
    </location>
</feature>
<dbReference type="Gene3D" id="2.40.160.20">
    <property type="match status" value="1"/>
</dbReference>
<gene>
    <name evidence="3" type="ORF">ACFP85_06215</name>
</gene>
<accession>A0ABW1XIW8</accession>
<evidence type="ECO:0000313" key="3">
    <source>
        <dbReference type="EMBL" id="MFC6439739.1"/>
    </source>
</evidence>
<dbReference type="InterPro" id="IPR003646">
    <property type="entry name" value="SH3-like_bac-type"/>
</dbReference>
<comment type="caution">
    <text evidence="3">The sequence shown here is derived from an EMBL/GenBank/DDBJ whole genome shotgun (WGS) entry which is preliminary data.</text>
</comment>
<keyword evidence="1" id="KW-0732">Signal</keyword>
<protein>
    <submittedName>
        <fullName evidence="3">SH3 domain-containing protein</fullName>
    </submittedName>
</protein>
<dbReference type="RefSeq" id="WP_131256630.1">
    <property type="nucleotide sequence ID" value="NZ_JBHSUS010000001.1"/>
</dbReference>
<evidence type="ECO:0000259" key="2">
    <source>
        <dbReference type="PROSITE" id="PS51781"/>
    </source>
</evidence>
<keyword evidence="4" id="KW-1185">Reference proteome</keyword>
<dbReference type="EMBL" id="JBHSUS010000001">
    <property type="protein sequence ID" value="MFC6439739.1"/>
    <property type="molecule type" value="Genomic_DNA"/>
</dbReference>
<evidence type="ECO:0000313" key="4">
    <source>
        <dbReference type="Proteomes" id="UP001596364"/>
    </source>
</evidence>
<dbReference type="PROSITE" id="PS51781">
    <property type="entry name" value="SH3B"/>
    <property type="match status" value="1"/>
</dbReference>
<organism evidence="3 4">
    <name type="scientific">Pseudobowmanella zhangzhouensis</name>
    <dbReference type="NCBI Taxonomy" id="1537679"/>
    <lineage>
        <taxon>Bacteria</taxon>
        <taxon>Pseudomonadati</taxon>
        <taxon>Pseudomonadota</taxon>
        <taxon>Gammaproteobacteria</taxon>
        <taxon>Alteromonadales</taxon>
        <taxon>Alteromonadaceae</taxon>
    </lineage>
</organism>
<sequence>MRITRGWILCLWLFSLSGWAQDSDLSVTVDAEFIELRSGPARAYPVFHISKRGERLIVLARRTNWFRVETSDGIHGWISNEGIAMTRDEKGQALTFENGSFDAYRQRQFEVSVSAGVLEKSPAWSFSGTWVWNENIWSDLSYSQALGDFSENQLLLLGLHHSAWGDWRIQPHWGLYAGRLRTTPRANLVQEGAEQRDTDVVGVGLGMRYYLARKFVLELEYSHLLALTDRESNEELQKWKVGVVVFF</sequence>
<feature type="domain" description="SH3b" evidence="2">
    <location>
        <begin position="24"/>
        <end position="87"/>
    </location>
</feature>
<dbReference type="Gene3D" id="2.30.30.40">
    <property type="entry name" value="SH3 Domains"/>
    <property type="match status" value="1"/>
</dbReference>
<dbReference type="Pfam" id="PF08239">
    <property type="entry name" value="SH3_3"/>
    <property type="match status" value="1"/>
</dbReference>
<dbReference type="Proteomes" id="UP001596364">
    <property type="component" value="Unassembled WGS sequence"/>
</dbReference>
<evidence type="ECO:0000256" key="1">
    <source>
        <dbReference type="SAM" id="SignalP"/>
    </source>
</evidence>
<proteinExistence type="predicted"/>
<reference evidence="4" key="1">
    <citation type="journal article" date="2019" name="Int. J. Syst. Evol. Microbiol.">
        <title>The Global Catalogue of Microorganisms (GCM) 10K type strain sequencing project: providing services to taxonomists for standard genome sequencing and annotation.</title>
        <authorList>
            <consortium name="The Broad Institute Genomics Platform"/>
            <consortium name="The Broad Institute Genome Sequencing Center for Infectious Disease"/>
            <person name="Wu L."/>
            <person name="Ma J."/>
        </authorList>
    </citation>
    <scope>NUCLEOTIDE SEQUENCE [LARGE SCALE GENOMIC DNA]</scope>
    <source>
        <strain evidence="4">CGMCC 1.16031</strain>
    </source>
</reference>
<name>A0ABW1XIW8_9ALTE</name>
<feature type="chain" id="PRO_5045535860" evidence="1">
    <location>
        <begin position="21"/>
        <end position="247"/>
    </location>
</feature>